<organism evidence="1 2">
    <name type="scientific">Treponema phagedenis</name>
    <dbReference type="NCBI Taxonomy" id="162"/>
    <lineage>
        <taxon>Bacteria</taxon>
        <taxon>Pseudomonadati</taxon>
        <taxon>Spirochaetota</taxon>
        <taxon>Spirochaetia</taxon>
        <taxon>Spirochaetales</taxon>
        <taxon>Treponemataceae</taxon>
        <taxon>Treponema</taxon>
    </lineage>
</organism>
<dbReference type="Proteomes" id="UP000042527">
    <property type="component" value="Unassembled WGS sequence"/>
</dbReference>
<name>A0A0B7GT83_TREPH</name>
<dbReference type="EMBL" id="CDNC01000012">
    <property type="protein sequence ID" value="CEM61688.1"/>
    <property type="molecule type" value="Genomic_DNA"/>
</dbReference>
<evidence type="ECO:0000313" key="2">
    <source>
        <dbReference type="Proteomes" id="UP000042527"/>
    </source>
</evidence>
<proteinExistence type="predicted"/>
<gene>
    <name evidence="1" type="ORF">TPHV1_20225</name>
</gene>
<dbReference type="AlphaFoldDB" id="A0A0B7GT83"/>
<protein>
    <submittedName>
        <fullName evidence="1">Uncharacterized protein</fullName>
    </submittedName>
</protein>
<keyword evidence="2" id="KW-1185">Reference proteome</keyword>
<accession>A0A0B7GT83</accession>
<evidence type="ECO:0000313" key="1">
    <source>
        <dbReference type="EMBL" id="CEM61688.1"/>
    </source>
</evidence>
<sequence length="74" mass="8937">MLLLLWTMVFLTGLKEVPTDEWTLKILYEFSLEYDRDEFRMLRQMEKMEEQKVAAPKKAVMKNLGYSEMDLLKE</sequence>
<reference evidence="2" key="1">
    <citation type="submission" date="2015-01" db="EMBL/GenBank/DDBJ databases">
        <authorList>
            <person name="Manzoor Shahid"/>
            <person name="Zubair Saima"/>
        </authorList>
    </citation>
    <scope>NUCLEOTIDE SEQUENCE [LARGE SCALE GENOMIC DNA]</scope>
    <source>
        <strain evidence="2">V1</strain>
    </source>
</reference>